<dbReference type="InterPro" id="IPR034003">
    <property type="entry name" value="ABCG_PDR_2"/>
</dbReference>
<feature type="transmembrane region" description="Helical" evidence="10">
    <location>
        <begin position="1225"/>
        <end position="1251"/>
    </location>
</feature>
<comment type="caution">
    <text evidence="12">The sequence shown here is derived from an EMBL/GenBank/DDBJ whole genome shotgun (WGS) entry which is preliminary data.</text>
</comment>
<feature type="transmembrane region" description="Helical" evidence="10">
    <location>
        <begin position="1310"/>
        <end position="1332"/>
    </location>
</feature>
<comment type="similarity">
    <text evidence="2">Belongs to the ABC transporter superfamily. ABCG family. PDR (TC 3.A.1.205) subfamily.</text>
</comment>
<protein>
    <recommendedName>
        <fullName evidence="11">ABC transporter domain-containing protein</fullName>
    </recommendedName>
</protein>
<feature type="transmembrane region" description="Helical" evidence="10">
    <location>
        <begin position="1419"/>
        <end position="1441"/>
    </location>
</feature>
<feature type="transmembrane region" description="Helical" evidence="10">
    <location>
        <begin position="651"/>
        <end position="671"/>
    </location>
</feature>
<gene>
    <name evidence="12" type="ORF">Dsin_000511</name>
</gene>
<dbReference type="FunFam" id="3.40.50.300:FF:000179">
    <property type="entry name" value="ABC transporter G family member 34"/>
    <property type="match status" value="1"/>
</dbReference>
<evidence type="ECO:0000256" key="3">
    <source>
        <dbReference type="ARBA" id="ARBA00022448"/>
    </source>
</evidence>
<dbReference type="InterPro" id="IPR013581">
    <property type="entry name" value="PDR_assoc"/>
</dbReference>
<evidence type="ECO:0000313" key="13">
    <source>
        <dbReference type="Proteomes" id="UP001281410"/>
    </source>
</evidence>
<feature type="transmembrane region" description="Helical" evidence="10">
    <location>
        <begin position="573"/>
        <end position="597"/>
    </location>
</feature>
<dbReference type="PANTHER" id="PTHR19241">
    <property type="entry name" value="ATP-BINDING CASSETTE TRANSPORTER"/>
    <property type="match status" value="1"/>
</dbReference>
<keyword evidence="4 10" id="KW-0812">Transmembrane</keyword>
<dbReference type="InterPro" id="IPR013525">
    <property type="entry name" value="ABC2_TM"/>
</dbReference>
<comment type="subcellular location">
    <subcellularLocation>
        <location evidence="1">Membrane</location>
        <topology evidence="1">Multi-pass membrane protein</topology>
    </subcellularLocation>
</comment>
<keyword evidence="8 10" id="KW-1133">Transmembrane helix</keyword>
<dbReference type="GO" id="GO:0005524">
    <property type="term" value="F:ATP binding"/>
    <property type="evidence" value="ECO:0007669"/>
    <property type="project" value="UniProtKB-KW"/>
</dbReference>
<evidence type="ECO:0000256" key="6">
    <source>
        <dbReference type="ARBA" id="ARBA00022741"/>
    </source>
</evidence>
<keyword evidence="3" id="KW-0813">Transport</keyword>
<feature type="transmembrane region" description="Helical" evidence="10">
    <location>
        <begin position="1338"/>
        <end position="1359"/>
    </location>
</feature>
<evidence type="ECO:0000256" key="1">
    <source>
        <dbReference type="ARBA" id="ARBA00004141"/>
    </source>
</evidence>
<dbReference type="Pfam" id="PF00005">
    <property type="entry name" value="ABC_tran"/>
    <property type="match status" value="2"/>
</dbReference>
<sequence length="1449" mass="164886">MSQFNEKPELESLRMEMEEIGRNIRSSFHHHASSFRNVSDASTTEENDDQVELQWAAIERLPTFRRLRTSLVDHKLLNDSKEEEGKTLIDVTKLGSLERRVFIDKLMTKIEDDNRMLLQKLKERIEKVDLEFPTVEVRFQNLSVEAEFKVVDGKSLPTLWNTIKNIFSVSAVLIFSKRDNSINQDSEEINISFPNIKITLLLGPPGCGKTTLLQALAGRLNQSLKVTGEISYNGYKFNEFVPQKTSAYISQYDLHISEMTVRETLDFSARCQGIGSRGDIMKEVSRREKQAGIIPEADLDTYMKAISVEGLKRTLQTDYMLKILGIDICADTIVGNAMNRGISGGQKRRLTTGEMIIGPTRALFMDEISNGLDSSTTFQIVTCLQQLAHITDSTILVSLLQPGPETFDLFDDIILMAEGNIVYHGPRSNILEFFEHCGFKCPPRKGVADFLQEVVSKKDQAQYWYHRHLPYSYVTVDMFIDMFREFHIGQKLDDKLSRPFNKSECHKNSVSFSIYSLSKWDLFKACLAREWLLMKRNSFLHVFKSAQLVVVALITMTVFIQDRDKIDAIHAKYYMSSLFYALIRLLVNGISELSLMVTRLPILYKQRDFYLYPAWACSIPSIILKVPFSLLDTFLWSAITYYVIGYSPEPARFFCHFLLLFFLHQVSTSLYRFIASLVRNPPLAASCGLLSSLLTFLLGGFIIPYPSLPAWLQWGFWISPLAYAEIGISVNEFLSPRWQQILSSNTTLGHQVLKNHGLNFSEYFYWVSIAALFGFWIIFNIGFTLALTFLKSQGSSQTVISHEQLSHQKGKDNLSNATEEKELRSVNIIERLAETKTTGMVLPFEPITLTFENVQYFVDIPKKLKDQDFPQKGLQLLQDITGAFRPGILTALMGVTGAGKTTLMDVLSGRKTGGIIEGEVRVEGYPKVQETYARVSGYCEQTDIHSPQITIEESIIISAWLRLPAHIDRHTKSAFIQEVLQLIELDEIKDALVGIPGIHGISNEQRKRLTIAVELVSNPSIIFMDEPTTGLDARAAAIVMRVVKNIVHTKRTVVCTIHQPSIDIFEAFDELILMKIGGRMIYSGELGQHSSKLIEYFQGIPGVPKIKENYNPATWMLNVTSPSTEVQLGLDFANLYKLSSLCQKNKDLVKELSLPAQGSKELCFSTRFPQNGWEQFKTCLWKQQLTYQRSPKYNLVRLAFITISSLLFGALLWRKGQKIDDEQDLQTVIGAIYIFVQVMGISNSSSVIPFISTERTIVYREKFAGMYSSWAYSFAQVVIEIPYSFLQAVLFSTITYPAINFYWSAHKVFLYLYTMFCTLLFFNYFGMLLVSLTPTYQVASIVASFCNTMLNLFAGFLIPGPKIPKWWIWAYWICPTAWSLNGFITSQYGDIEEKIIVHGEPKAISVFLESHYGYRYNDLPVVAIVLLAFPFFFAAAFAYAISKLNFQKR</sequence>
<accession>A0AAE0B3H7</accession>
<dbReference type="InterPro" id="IPR003593">
    <property type="entry name" value="AAA+_ATPase"/>
</dbReference>
<dbReference type="GO" id="GO:0140359">
    <property type="term" value="F:ABC-type transporter activity"/>
    <property type="evidence" value="ECO:0007669"/>
    <property type="project" value="InterPro"/>
</dbReference>
<dbReference type="GO" id="GO:0016887">
    <property type="term" value="F:ATP hydrolysis activity"/>
    <property type="evidence" value="ECO:0007669"/>
    <property type="project" value="InterPro"/>
</dbReference>
<keyword evidence="13" id="KW-1185">Reference proteome</keyword>
<dbReference type="Pfam" id="PF19055">
    <property type="entry name" value="ABC2_membrane_7"/>
    <property type="match status" value="1"/>
</dbReference>
<dbReference type="CDD" id="cd03232">
    <property type="entry name" value="ABCG_PDR_domain2"/>
    <property type="match status" value="1"/>
</dbReference>
<reference evidence="12" key="1">
    <citation type="journal article" date="2023" name="Plant J.">
        <title>Genome sequences and population genomics provide insights into the demographic history, inbreeding, and mutation load of two 'living fossil' tree species of Dipteronia.</title>
        <authorList>
            <person name="Feng Y."/>
            <person name="Comes H.P."/>
            <person name="Chen J."/>
            <person name="Zhu S."/>
            <person name="Lu R."/>
            <person name="Zhang X."/>
            <person name="Li P."/>
            <person name="Qiu J."/>
            <person name="Olsen K.M."/>
            <person name="Qiu Y."/>
        </authorList>
    </citation>
    <scope>NUCLEOTIDE SEQUENCE</scope>
    <source>
        <strain evidence="12">NBL</strain>
    </source>
</reference>
<feature type="transmembrane region" description="Helical" evidence="10">
    <location>
        <begin position="683"/>
        <end position="705"/>
    </location>
</feature>
<evidence type="ECO:0000313" key="12">
    <source>
        <dbReference type="EMBL" id="KAK3228630.1"/>
    </source>
</evidence>
<dbReference type="FunFam" id="3.40.50.300:FF:000157">
    <property type="entry name" value="ABC transporter G family member 34"/>
    <property type="match status" value="1"/>
</dbReference>
<feature type="transmembrane region" description="Helical" evidence="10">
    <location>
        <begin position="763"/>
        <end position="790"/>
    </location>
</feature>
<feature type="domain" description="ABC transporter" evidence="11">
    <location>
        <begin position="849"/>
        <end position="1102"/>
    </location>
</feature>
<dbReference type="Proteomes" id="UP001281410">
    <property type="component" value="Unassembled WGS sequence"/>
</dbReference>
<name>A0AAE0B3H7_9ROSI</name>
<dbReference type="GO" id="GO:0005886">
    <property type="term" value="C:plasma membrane"/>
    <property type="evidence" value="ECO:0007669"/>
    <property type="project" value="UniProtKB-ARBA"/>
</dbReference>
<evidence type="ECO:0000256" key="7">
    <source>
        <dbReference type="ARBA" id="ARBA00022840"/>
    </source>
</evidence>
<feature type="transmembrane region" description="Helical" evidence="10">
    <location>
        <begin position="539"/>
        <end position="561"/>
    </location>
</feature>
<proteinExistence type="inferred from homology"/>
<evidence type="ECO:0000256" key="9">
    <source>
        <dbReference type="ARBA" id="ARBA00023136"/>
    </source>
</evidence>
<dbReference type="Gene3D" id="3.40.50.300">
    <property type="entry name" value="P-loop containing nucleotide triphosphate hydrolases"/>
    <property type="match status" value="2"/>
</dbReference>
<feature type="domain" description="ABC transporter" evidence="11">
    <location>
        <begin position="169"/>
        <end position="443"/>
    </location>
</feature>
<evidence type="ECO:0000256" key="5">
    <source>
        <dbReference type="ARBA" id="ARBA00022737"/>
    </source>
</evidence>
<keyword evidence="9 10" id="KW-0472">Membrane</keyword>
<keyword evidence="6" id="KW-0547">Nucleotide-binding</keyword>
<dbReference type="PROSITE" id="PS50893">
    <property type="entry name" value="ABC_TRANSPORTER_2"/>
    <property type="match status" value="2"/>
</dbReference>
<dbReference type="InterPro" id="IPR043926">
    <property type="entry name" value="ABCG_dom"/>
</dbReference>
<keyword evidence="7" id="KW-0067">ATP-binding</keyword>
<dbReference type="SMART" id="SM00382">
    <property type="entry name" value="AAA"/>
    <property type="match status" value="2"/>
</dbReference>
<evidence type="ECO:0000256" key="10">
    <source>
        <dbReference type="SAM" id="Phobius"/>
    </source>
</evidence>
<evidence type="ECO:0000256" key="2">
    <source>
        <dbReference type="ARBA" id="ARBA00006012"/>
    </source>
</evidence>
<dbReference type="EMBL" id="JANJYJ010000001">
    <property type="protein sequence ID" value="KAK3228630.1"/>
    <property type="molecule type" value="Genomic_DNA"/>
</dbReference>
<dbReference type="Pfam" id="PF08370">
    <property type="entry name" value="PDR_assoc"/>
    <property type="match status" value="1"/>
</dbReference>
<feature type="transmembrane region" description="Helical" evidence="10">
    <location>
        <begin position="1195"/>
        <end position="1213"/>
    </location>
</feature>
<evidence type="ECO:0000256" key="8">
    <source>
        <dbReference type="ARBA" id="ARBA00022989"/>
    </source>
</evidence>
<evidence type="ECO:0000259" key="11">
    <source>
        <dbReference type="PROSITE" id="PS50893"/>
    </source>
</evidence>
<keyword evidence="5" id="KW-0677">Repeat</keyword>
<dbReference type="Pfam" id="PF01061">
    <property type="entry name" value="ABC2_membrane"/>
    <property type="match status" value="2"/>
</dbReference>
<dbReference type="InterPro" id="IPR027417">
    <property type="entry name" value="P-loop_NTPase"/>
</dbReference>
<organism evidence="12 13">
    <name type="scientific">Dipteronia sinensis</name>
    <dbReference type="NCBI Taxonomy" id="43782"/>
    <lineage>
        <taxon>Eukaryota</taxon>
        <taxon>Viridiplantae</taxon>
        <taxon>Streptophyta</taxon>
        <taxon>Embryophyta</taxon>
        <taxon>Tracheophyta</taxon>
        <taxon>Spermatophyta</taxon>
        <taxon>Magnoliopsida</taxon>
        <taxon>eudicotyledons</taxon>
        <taxon>Gunneridae</taxon>
        <taxon>Pentapetalae</taxon>
        <taxon>rosids</taxon>
        <taxon>malvids</taxon>
        <taxon>Sapindales</taxon>
        <taxon>Sapindaceae</taxon>
        <taxon>Hippocastanoideae</taxon>
        <taxon>Acereae</taxon>
        <taxon>Dipteronia</taxon>
    </lineage>
</organism>
<dbReference type="SUPFAM" id="SSF52540">
    <property type="entry name" value="P-loop containing nucleoside triphosphate hydrolases"/>
    <property type="match status" value="2"/>
</dbReference>
<evidence type="ECO:0000256" key="4">
    <source>
        <dbReference type="ARBA" id="ARBA00022692"/>
    </source>
</evidence>
<dbReference type="InterPro" id="IPR003439">
    <property type="entry name" value="ABC_transporter-like_ATP-bd"/>
</dbReference>